<organism evidence="1 2">
    <name type="scientific">Salix udensis</name>
    <dbReference type="NCBI Taxonomy" id="889485"/>
    <lineage>
        <taxon>Eukaryota</taxon>
        <taxon>Viridiplantae</taxon>
        <taxon>Streptophyta</taxon>
        <taxon>Embryophyta</taxon>
        <taxon>Tracheophyta</taxon>
        <taxon>Spermatophyta</taxon>
        <taxon>Magnoliopsida</taxon>
        <taxon>eudicotyledons</taxon>
        <taxon>Gunneridae</taxon>
        <taxon>Pentapetalae</taxon>
        <taxon>rosids</taxon>
        <taxon>fabids</taxon>
        <taxon>Malpighiales</taxon>
        <taxon>Salicaceae</taxon>
        <taxon>Saliceae</taxon>
        <taxon>Salix</taxon>
    </lineage>
</organism>
<gene>
    <name evidence="1" type="ORF">OIU84_021103</name>
</gene>
<protein>
    <submittedName>
        <fullName evidence="1">Uncharacterized protein</fullName>
    </submittedName>
</protein>
<accession>A0AAD6KTX6</accession>
<reference evidence="1 2" key="1">
    <citation type="journal article" date="2023" name="Int. J. Mol. Sci.">
        <title>De Novo Assembly and Annotation of 11 Diverse Shrub Willow (Salix) Genomes Reveals Novel Gene Organization in Sex-Linked Regions.</title>
        <authorList>
            <person name="Hyden B."/>
            <person name="Feng K."/>
            <person name="Yates T.B."/>
            <person name="Jawdy S."/>
            <person name="Cereghino C."/>
            <person name="Smart L.B."/>
            <person name="Muchero W."/>
        </authorList>
    </citation>
    <scope>NUCLEOTIDE SEQUENCE [LARGE SCALE GENOMIC DNA]</scope>
    <source>
        <tissue evidence="1">Shoot tip</tissue>
    </source>
</reference>
<evidence type="ECO:0000313" key="2">
    <source>
        <dbReference type="Proteomes" id="UP001162972"/>
    </source>
</evidence>
<proteinExistence type="predicted"/>
<evidence type="ECO:0000313" key="1">
    <source>
        <dbReference type="EMBL" id="KAJ6429632.1"/>
    </source>
</evidence>
<dbReference type="EMBL" id="JAPFFJ010000004">
    <property type="protein sequence ID" value="KAJ6429632.1"/>
    <property type="molecule type" value="Genomic_DNA"/>
</dbReference>
<name>A0AAD6KTX6_9ROSI</name>
<dbReference type="Proteomes" id="UP001162972">
    <property type="component" value="Chromosome 8"/>
</dbReference>
<keyword evidence="2" id="KW-1185">Reference proteome</keyword>
<dbReference type="AlphaFoldDB" id="A0AAD6KTX6"/>
<sequence>MIFLLCFGQHLSSLLLSSASASWKIFFMGLGFAAPSAAIQTIIRRSHEGSRARIIQYSSQLHSGLSMLGHFLDGHASQFSLSGKEIIGVELSEFLFNELFIILRKLQERIKRENGRRTLPRWMLKNFASGNSCTLDRNGKGLITGWKESSSSGTDKEDLH</sequence>
<comment type="caution">
    <text evidence="1">The sequence shown here is derived from an EMBL/GenBank/DDBJ whole genome shotgun (WGS) entry which is preliminary data.</text>
</comment>